<accession>A0A4D8RY93</accession>
<dbReference type="KEGG" id="mpru:DFR88_05015"/>
<evidence type="ECO:0000313" key="3">
    <source>
        <dbReference type="Proteomes" id="UP000298568"/>
    </source>
</evidence>
<feature type="transmembrane region" description="Helical" evidence="1">
    <location>
        <begin position="46"/>
        <end position="70"/>
    </location>
</feature>
<dbReference type="AlphaFoldDB" id="A0A4D8RY93"/>
<protein>
    <submittedName>
        <fullName evidence="2">Uncharacterized protein</fullName>
    </submittedName>
</protein>
<feature type="transmembrane region" description="Helical" evidence="1">
    <location>
        <begin position="91"/>
        <end position="110"/>
    </location>
</feature>
<keyword evidence="1" id="KW-0812">Transmembrane</keyword>
<sequence length="145" mass="16627">MMLKPKDIAAWIFTMVIMAVIFLWIGDFGNLGYLAQSPISVYVENLWRLMYISASGVFGVFMGSLIFFSIRFRYTEVQEQQVRKADVSKMVLPLILVSGIGLAYAISQYFPDVLAYQFNLGLLVGLMILLFSSLIFVIYKEYFRD</sequence>
<gene>
    <name evidence="2" type="ORF">DFR88_05015</name>
</gene>
<dbReference type="EMBL" id="CP031156">
    <property type="protein sequence ID" value="QCO29937.1"/>
    <property type="molecule type" value="Genomic_DNA"/>
</dbReference>
<evidence type="ECO:0000256" key="1">
    <source>
        <dbReference type="SAM" id="Phobius"/>
    </source>
</evidence>
<reference evidence="2 3" key="1">
    <citation type="submission" date="2018-07" db="EMBL/GenBank/DDBJ databases">
        <title>Complete Genome Sequences of Extremely Thermoacidophilic, Metal-Mobilizing Type-Strain Members of the Archaeal Family Sulfolobaceae: Acidianus brierleyi DSM-1651T, Acidianus sulfidivorans DSM-18786T, Metallosphaera hakonensis DSM-7519T, and Metallosphaera prunae DSM-10039T.</title>
        <authorList>
            <person name="Counts J.A."/>
            <person name="Kelly R.M."/>
        </authorList>
    </citation>
    <scope>NUCLEOTIDE SEQUENCE [LARGE SCALE GENOMIC DNA]</scope>
    <source>
        <strain evidence="2 3">Ron 12/II</strain>
    </source>
</reference>
<dbReference type="Proteomes" id="UP000298568">
    <property type="component" value="Chromosome"/>
</dbReference>
<evidence type="ECO:0000313" key="2">
    <source>
        <dbReference type="EMBL" id="QCO29937.1"/>
    </source>
</evidence>
<proteinExistence type="predicted"/>
<name>A0A4D8RY93_METPR</name>
<keyword evidence="1" id="KW-1133">Transmembrane helix</keyword>
<keyword evidence="1" id="KW-0472">Membrane</keyword>
<feature type="transmembrane region" description="Helical" evidence="1">
    <location>
        <begin position="116"/>
        <end position="139"/>
    </location>
</feature>
<feature type="transmembrane region" description="Helical" evidence="1">
    <location>
        <begin position="7"/>
        <end position="26"/>
    </location>
</feature>
<organism evidence="2 3">
    <name type="scientific">Metallosphaera prunae</name>
    <dbReference type="NCBI Taxonomy" id="47304"/>
    <lineage>
        <taxon>Archaea</taxon>
        <taxon>Thermoproteota</taxon>
        <taxon>Thermoprotei</taxon>
        <taxon>Sulfolobales</taxon>
        <taxon>Sulfolobaceae</taxon>
        <taxon>Metallosphaera</taxon>
    </lineage>
</organism>
<keyword evidence="3" id="KW-1185">Reference proteome</keyword>